<sequence>MDHHVEQNRLGCCCQFSILYFMFPSKACRFFSFIRNSFFFQKPSLKLSG</sequence>
<evidence type="ECO:0000313" key="1">
    <source>
        <dbReference type="EnsemblPlants" id="KQK94504"/>
    </source>
</evidence>
<name>K3ZPH4_SETIT</name>
<dbReference type="Gramene" id="KQK94504">
    <property type="protein sequence ID" value="KQK94504"/>
    <property type="gene ID" value="SETIT_028504mg"/>
</dbReference>
<reference evidence="2" key="1">
    <citation type="journal article" date="2012" name="Nat. Biotechnol.">
        <title>Reference genome sequence of the model plant Setaria.</title>
        <authorList>
            <person name="Bennetzen J.L."/>
            <person name="Schmutz J."/>
            <person name="Wang H."/>
            <person name="Percifield R."/>
            <person name="Hawkins J."/>
            <person name="Pontaroli A.C."/>
            <person name="Estep M."/>
            <person name="Feng L."/>
            <person name="Vaughn J.N."/>
            <person name="Grimwood J."/>
            <person name="Jenkins J."/>
            <person name="Barry K."/>
            <person name="Lindquist E."/>
            <person name="Hellsten U."/>
            <person name="Deshpande S."/>
            <person name="Wang X."/>
            <person name="Wu X."/>
            <person name="Mitros T."/>
            <person name="Triplett J."/>
            <person name="Yang X."/>
            <person name="Ye C.Y."/>
            <person name="Mauro-Herrera M."/>
            <person name="Wang L."/>
            <person name="Li P."/>
            <person name="Sharma M."/>
            <person name="Sharma R."/>
            <person name="Ronald P.C."/>
            <person name="Panaud O."/>
            <person name="Kellogg E.A."/>
            <person name="Brutnell T.P."/>
            <person name="Doust A.N."/>
            <person name="Tuskan G.A."/>
            <person name="Rokhsar D."/>
            <person name="Devos K.M."/>
        </authorList>
    </citation>
    <scope>NUCLEOTIDE SEQUENCE [LARGE SCALE GENOMIC DNA]</scope>
    <source>
        <strain evidence="2">cv. Yugu1</strain>
    </source>
</reference>
<organism evidence="1 2">
    <name type="scientific">Setaria italica</name>
    <name type="common">Foxtail millet</name>
    <name type="synonym">Panicum italicum</name>
    <dbReference type="NCBI Taxonomy" id="4555"/>
    <lineage>
        <taxon>Eukaryota</taxon>
        <taxon>Viridiplantae</taxon>
        <taxon>Streptophyta</taxon>
        <taxon>Embryophyta</taxon>
        <taxon>Tracheophyta</taxon>
        <taxon>Spermatophyta</taxon>
        <taxon>Magnoliopsida</taxon>
        <taxon>Liliopsida</taxon>
        <taxon>Poales</taxon>
        <taxon>Poaceae</taxon>
        <taxon>PACMAD clade</taxon>
        <taxon>Panicoideae</taxon>
        <taxon>Panicodae</taxon>
        <taxon>Paniceae</taxon>
        <taxon>Cenchrinae</taxon>
        <taxon>Setaria</taxon>
    </lineage>
</organism>
<reference evidence="1" key="2">
    <citation type="submission" date="2018-08" db="UniProtKB">
        <authorList>
            <consortium name="EnsemblPlants"/>
        </authorList>
    </citation>
    <scope>IDENTIFICATION</scope>
    <source>
        <strain evidence="1">Yugu1</strain>
    </source>
</reference>
<dbReference type="Proteomes" id="UP000004995">
    <property type="component" value="Unassembled WGS sequence"/>
</dbReference>
<keyword evidence="2" id="KW-1185">Reference proteome</keyword>
<proteinExistence type="predicted"/>
<dbReference type="EMBL" id="AGNK02004904">
    <property type="status" value="NOT_ANNOTATED_CDS"/>
    <property type="molecule type" value="Genomic_DNA"/>
</dbReference>
<evidence type="ECO:0000313" key="2">
    <source>
        <dbReference type="Proteomes" id="UP000004995"/>
    </source>
</evidence>
<dbReference type="EnsemblPlants" id="KQK94504">
    <property type="protein sequence ID" value="KQK94504"/>
    <property type="gene ID" value="SETIT_028504mg"/>
</dbReference>
<protein>
    <submittedName>
        <fullName evidence="1">Uncharacterized protein</fullName>
    </submittedName>
</protein>
<dbReference type="AlphaFoldDB" id="K3ZPH4"/>
<dbReference type="HOGENOM" id="CLU_3145355_0_0_1"/>
<accession>K3ZPH4</accession>
<dbReference type="InParanoid" id="K3ZPH4"/>